<reference evidence="1 2" key="1">
    <citation type="journal article" date="2022" name="DNA Res.">
        <title>Chromosomal-level genome assembly of the orchid tree Bauhinia variegata (Leguminosae; Cercidoideae) supports the allotetraploid origin hypothesis of Bauhinia.</title>
        <authorList>
            <person name="Zhong Y."/>
            <person name="Chen Y."/>
            <person name="Zheng D."/>
            <person name="Pang J."/>
            <person name="Liu Y."/>
            <person name="Luo S."/>
            <person name="Meng S."/>
            <person name="Qian L."/>
            <person name="Wei D."/>
            <person name="Dai S."/>
            <person name="Zhou R."/>
        </authorList>
    </citation>
    <scope>NUCLEOTIDE SEQUENCE [LARGE SCALE GENOMIC DNA]</scope>
    <source>
        <strain evidence="1">BV-YZ2020</strain>
    </source>
</reference>
<name>A0ACB9Q0A8_BAUVA</name>
<dbReference type="Proteomes" id="UP000828941">
    <property type="component" value="Chromosome 2"/>
</dbReference>
<protein>
    <submittedName>
        <fullName evidence="1">Uncharacterized protein</fullName>
    </submittedName>
</protein>
<dbReference type="EMBL" id="CM039427">
    <property type="protein sequence ID" value="KAI4354216.1"/>
    <property type="molecule type" value="Genomic_DNA"/>
</dbReference>
<organism evidence="1 2">
    <name type="scientific">Bauhinia variegata</name>
    <name type="common">Purple orchid tree</name>
    <name type="synonym">Phanera variegata</name>
    <dbReference type="NCBI Taxonomy" id="167791"/>
    <lineage>
        <taxon>Eukaryota</taxon>
        <taxon>Viridiplantae</taxon>
        <taxon>Streptophyta</taxon>
        <taxon>Embryophyta</taxon>
        <taxon>Tracheophyta</taxon>
        <taxon>Spermatophyta</taxon>
        <taxon>Magnoliopsida</taxon>
        <taxon>eudicotyledons</taxon>
        <taxon>Gunneridae</taxon>
        <taxon>Pentapetalae</taxon>
        <taxon>rosids</taxon>
        <taxon>fabids</taxon>
        <taxon>Fabales</taxon>
        <taxon>Fabaceae</taxon>
        <taxon>Cercidoideae</taxon>
        <taxon>Cercideae</taxon>
        <taxon>Bauhiniinae</taxon>
        <taxon>Bauhinia</taxon>
    </lineage>
</organism>
<proteinExistence type="predicted"/>
<comment type="caution">
    <text evidence="1">The sequence shown here is derived from an EMBL/GenBank/DDBJ whole genome shotgun (WGS) entry which is preliminary data.</text>
</comment>
<keyword evidence="2" id="KW-1185">Reference proteome</keyword>
<sequence length="443" mass="50889">MDHLSDLPKHILDDILSRLPEEDAARTSILSKGLNDTWSTSSILRFSQQKYVYGVRHGVELERKRNKFVELVEKTLTRFHNQCLAIREFKLHMKHSDPQSIYPPPYRHLYCLPANILYAKSLIKLKLEYVKLGVKDPFQFSSLQELTLSRVTASDEQTIQNIISSCPLLEHLSLISCHVQGQNGFCLNYVRISGLSKLKTLVAVDVKEIDIDAPNVEDLHYRPPCDTVPSKINLDMFKNLNKLNLSILSISNQWLVELFLKFPFLESLKLSRCNSSEKIKISSTHLKVLEFKNTNLKEVNIDAPNLCSLRYGHSDVKLPILSFLTNSSLLQVDITIMFFMCFWTLKRIRQLLQSLEHANINQASLSLEILWLDRKLNLLELRDVSVPPPSIKHLNLRINPRLCYDLSDLITGFLCYCHPTTISMRQGLESNSLIEVFVGIAKF</sequence>
<evidence type="ECO:0000313" key="1">
    <source>
        <dbReference type="EMBL" id="KAI4354216.1"/>
    </source>
</evidence>
<gene>
    <name evidence="1" type="ORF">L6164_003105</name>
</gene>
<accession>A0ACB9Q0A8</accession>
<evidence type="ECO:0000313" key="2">
    <source>
        <dbReference type="Proteomes" id="UP000828941"/>
    </source>
</evidence>